<dbReference type="SUPFAM" id="SSF52058">
    <property type="entry name" value="L domain-like"/>
    <property type="match status" value="1"/>
</dbReference>
<evidence type="ECO:0000256" key="1">
    <source>
        <dbReference type="ARBA" id="ARBA00022614"/>
    </source>
</evidence>
<dbReference type="Pfam" id="PF00560">
    <property type="entry name" value="LRR_1"/>
    <property type="match status" value="1"/>
</dbReference>
<sequence>MSHPFMRRLSAKSFLMLRERRKIHLEVYFFLNILWALVLLGAVFESLAPITCPPGCLANTHPWFAAGNCHCTHFQVNCKKLNISSDDQMDAILEKLDGDLLVLHVVDCDLQNGLTRKALKDLTNLFMLRIEFTNLTTWDYEYVLPPSLQVLELRYTQLQTVNYFYFMLPRALWTLPPSLASLSIDHSSIFNLPLNLSWPQLIDVNVIHLRITHSNLTDVPPLTAFTQLAHLNLKYNNITTLPASLPPTLNYLDISNNQITSLPQTVINGFLAKPFKIVLASNPISTLDKSVIVHTILNDWVDIAETPLCNSLYNLLPTSQHNRICYTTCALYCPKAALGDFLPDKECYNVACSFDLGDFSTVL</sequence>
<dbReference type="PROSITE" id="PS51450">
    <property type="entry name" value="LRR"/>
    <property type="match status" value="1"/>
</dbReference>
<dbReference type="STRING" id="74557.A0A1W0A5V4"/>
<dbReference type="Gene3D" id="3.80.10.10">
    <property type="entry name" value="Ribonuclease Inhibitor"/>
    <property type="match status" value="1"/>
</dbReference>
<evidence type="ECO:0000313" key="4">
    <source>
        <dbReference type="Proteomes" id="UP000243217"/>
    </source>
</evidence>
<dbReference type="AlphaFoldDB" id="A0A1W0A5V4"/>
<organism evidence="3 4">
    <name type="scientific">Thraustotheca clavata</name>
    <dbReference type="NCBI Taxonomy" id="74557"/>
    <lineage>
        <taxon>Eukaryota</taxon>
        <taxon>Sar</taxon>
        <taxon>Stramenopiles</taxon>
        <taxon>Oomycota</taxon>
        <taxon>Saprolegniomycetes</taxon>
        <taxon>Saprolegniales</taxon>
        <taxon>Achlyaceae</taxon>
        <taxon>Thraustotheca</taxon>
    </lineage>
</organism>
<evidence type="ECO:0008006" key="5">
    <source>
        <dbReference type="Google" id="ProtNLM"/>
    </source>
</evidence>
<dbReference type="InterPro" id="IPR050333">
    <property type="entry name" value="SLRP"/>
</dbReference>
<accession>A0A1W0A5V4</accession>
<dbReference type="GO" id="GO:0005615">
    <property type="term" value="C:extracellular space"/>
    <property type="evidence" value="ECO:0007669"/>
    <property type="project" value="TreeGrafter"/>
</dbReference>
<dbReference type="Proteomes" id="UP000243217">
    <property type="component" value="Unassembled WGS sequence"/>
</dbReference>
<name>A0A1W0A5V4_9STRA</name>
<comment type="caution">
    <text evidence="3">The sequence shown here is derived from an EMBL/GenBank/DDBJ whole genome shotgun (WGS) entry which is preliminary data.</text>
</comment>
<evidence type="ECO:0000313" key="3">
    <source>
        <dbReference type="EMBL" id="OQS05635.1"/>
    </source>
</evidence>
<gene>
    <name evidence="3" type="ORF">THRCLA_02266</name>
</gene>
<keyword evidence="1" id="KW-0433">Leucine-rich repeat</keyword>
<dbReference type="InterPro" id="IPR032675">
    <property type="entry name" value="LRR_dom_sf"/>
</dbReference>
<proteinExistence type="predicted"/>
<dbReference type="SMART" id="SM00364">
    <property type="entry name" value="LRR_BAC"/>
    <property type="match status" value="3"/>
</dbReference>
<dbReference type="InterPro" id="IPR001611">
    <property type="entry name" value="Leu-rich_rpt"/>
</dbReference>
<reference evidence="3 4" key="1">
    <citation type="journal article" date="2014" name="Genome Biol. Evol.">
        <title>The secreted proteins of Achlya hypogyna and Thraustotheca clavata identify the ancestral oomycete secretome and reveal gene acquisitions by horizontal gene transfer.</title>
        <authorList>
            <person name="Misner I."/>
            <person name="Blouin N."/>
            <person name="Leonard G."/>
            <person name="Richards T.A."/>
            <person name="Lane C.E."/>
        </authorList>
    </citation>
    <scope>NUCLEOTIDE SEQUENCE [LARGE SCALE GENOMIC DNA]</scope>
    <source>
        <strain evidence="3 4">ATCC 34112</strain>
    </source>
</reference>
<dbReference type="PANTHER" id="PTHR45712">
    <property type="entry name" value="AGAP008170-PA"/>
    <property type="match status" value="1"/>
</dbReference>
<dbReference type="EMBL" id="JNBS01000436">
    <property type="protein sequence ID" value="OQS05635.1"/>
    <property type="molecule type" value="Genomic_DNA"/>
</dbReference>
<protein>
    <recommendedName>
        <fullName evidence="5">LRRNT domain-containing protein</fullName>
    </recommendedName>
</protein>
<evidence type="ECO:0000256" key="2">
    <source>
        <dbReference type="ARBA" id="ARBA00022737"/>
    </source>
</evidence>
<dbReference type="OrthoDB" id="68466at2759"/>
<keyword evidence="4" id="KW-1185">Reference proteome</keyword>
<keyword evidence="2" id="KW-0677">Repeat</keyword>
<dbReference type="PANTHER" id="PTHR45712:SF31">
    <property type="entry name" value="PODOCAN"/>
    <property type="match status" value="1"/>
</dbReference>